<evidence type="ECO:0000313" key="3">
    <source>
        <dbReference type="Proteomes" id="UP000002207"/>
    </source>
</evidence>
<dbReference type="InterPro" id="IPR002716">
    <property type="entry name" value="PIN_dom"/>
</dbReference>
<feature type="domain" description="PIN" evidence="1">
    <location>
        <begin position="1"/>
        <end position="112"/>
    </location>
</feature>
<dbReference type="EMBL" id="CP001472">
    <property type="protein sequence ID" value="ACO32463.1"/>
    <property type="molecule type" value="Genomic_DNA"/>
</dbReference>
<gene>
    <name evidence="2" type="ordered locus">ACP_3427</name>
</gene>
<dbReference type="InterPro" id="IPR029060">
    <property type="entry name" value="PIN-like_dom_sf"/>
</dbReference>
<dbReference type="KEGG" id="aca:ACP_3427"/>
<dbReference type="Pfam" id="PF13470">
    <property type="entry name" value="PIN_3"/>
    <property type="match status" value="1"/>
</dbReference>
<dbReference type="InParanoid" id="C1F6V8"/>
<dbReference type="STRING" id="240015.ACP_3427"/>
<dbReference type="PANTHER" id="PTHR34610">
    <property type="entry name" value="SSL7007 PROTEIN"/>
    <property type="match status" value="1"/>
</dbReference>
<accession>C1F6V8</accession>
<evidence type="ECO:0000313" key="2">
    <source>
        <dbReference type="EMBL" id="ACO32463.1"/>
    </source>
</evidence>
<dbReference type="AlphaFoldDB" id="C1F6V8"/>
<reference evidence="2 3" key="1">
    <citation type="journal article" date="2009" name="Appl. Environ. Microbiol.">
        <title>Three genomes from the phylum Acidobacteria provide insight into the lifestyles of these microorganisms in soils.</title>
        <authorList>
            <person name="Ward N.L."/>
            <person name="Challacombe J.F."/>
            <person name="Janssen P.H."/>
            <person name="Henrissat B."/>
            <person name="Coutinho P.M."/>
            <person name="Wu M."/>
            <person name="Xie G."/>
            <person name="Haft D.H."/>
            <person name="Sait M."/>
            <person name="Badger J."/>
            <person name="Barabote R.D."/>
            <person name="Bradley B."/>
            <person name="Brettin T.S."/>
            <person name="Brinkac L.M."/>
            <person name="Bruce D."/>
            <person name="Creasy T."/>
            <person name="Daugherty S.C."/>
            <person name="Davidsen T.M."/>
            <person name="DeBoy R.T."/>
            <person name="Detter J.C."/>
            <person name="Dodson R.J."/>
            <person name="Durkin A.S."/>
            <person name="Ganapathy A."/>
            <person name="Gwinn-Giglio M."/>
            <person name="Han C.S."/>
            <person name="Khouri H."/>
            <person name="Kiss H."/>
            <person name="Kothari S.P."/>
            <person name="Madupu R."/>
            <person name="Nelson K.E."/>
            <person name="Nelson W.C."/>
            <person name="Paulsen I."/>
            <person name="Penn K."/>
            <person name="Ren Q."/>
            <person name="Rosovitz M.J."/>
            <person name="Selengut J.D."/>
            <person name="Shrivastava S."/>
            <person name="Sullivan S.A."/>
            <person name="Tapia R."/>
            <person name="Thompson L.S."/>
            <person name="Watkins K.L."/>
            <person name="Yang Q."/>
            <person name="Yu C."/>
            <person name="Zafar N."/>
            <person name="Zhou L."/>
            <person name="Kuske C.R."/>
        </authorList>
    </citation>
    <scope>NUCLEOTIDE SEQUENCE [LARGE SCALE GENOMIC DNA]</scope>
    <source>
        <strain evidence="3">ATCC 51196 / DSM 11244 / BCRC 80197 / JCM 7670 / NBRC 15755 / NCIMB 13165 / 161</strain>
    </source>
</reference>
<sequence>MLDTSTLVSAALRPDSIPYQALHAALRYCEVCASQETLAELKKVMGRAKFRAYLSDELRREFVAMVEGHVRLYPVRDEECFADHPACRDPKDNQFLALAYAAEADAVVSSDEDLLVLDPWGEVRILGSAAFLEALQQR</sequence>
<protein>
    <recommendedName>
        <fullName evidence="1">PIN domain-containing protein</fullName>
    </recommendedName>
</protein>
<dbReference type="eggNOG" id="COG1569">
    <property type="taxonomic scope" value="Bacteria"/>
</dbReference>
<dbReference type="PANTHER" id="PTHR34610:SF4">
    <property type="entry name" value="SLL8027 PROTEIN"/>
    <property type="match status" value="1"/>
</dbReference>
<keyword evidence="3" id="KW-1185">Reference proteome</keyword>
<organism evidence="2 3">
    <name type="scientific">Acidobacterium capsulatum (strain ATCC 51196 / DSM 11244 / BCRC 80197 / JCM 7670 / NBRC 15755 / NCIMB 13165 / 161)</name>
    <dbReference type="NCBI Taxonomy" id="240015"/>
    <lineage>
        <taxon>Bacteria</taxon>
        <taxon>Pseudomonadati</taxon>
        <taxon>Acidobacteriota</taxon>
        <taxon>Terriglobia</taxon>
        <taxon>Terriglobales</taxon>
        <taxon>Acidobacteriaceae</taxon>
        <taxon>Acidobacterium</taxon>
    </lineage>
</organism>
<dbReference type="InterPro" id="IPR002850">
    <property type="entry name" value="PIN_toxin-like"/>
</dbReference>
<name>C1F6V8_ACIC5</name>
<dbReference type="SUPFAM" id="SSF88723">
    <property type="entry name" value="PIN domain-like"/>
    <property type="match status" value="1"/>
</dbReference>
<evidence type="ECO:0000259" key="1">
    <source>
        <dbReference type="Pfam" id="PF13470"/>
    </source>
</evidence>
<dbReference type="NCBIfam" id="TIGR00305">
    <property type="entry name" value="putative toxin-antitoxin system toxin component, PIN family"/>
    <property type="match status" value="1"/>
</dbReference>
<dbReference type="HOGENOM" id="CLU_116617_3_2_0"/>
<proteinExistence type="predicted"/>
<dbReference type="Proteomes" id="UP000002207">
    <property type="component" value="Chromosome"/>
</dbReference>